<gene>
    <name evidence="1" type="ORF">B0H16DRAFT_1744115</name>
</gene>
<evidence type="ECO:0000313" key="2">
    <source>
        <dbReference type="Proteomes" id="UP001215598"/>
    </source>
</evidence>
<evidence type="ECO:0008006" key="3">
    <source>
        <dbReference type="Google" id="ProtNLM"/>
    </source>
</evidence>
<dbReference type="AlphaFoldDB" id="A0AAD7H501"/>
<sequence>MSHRSDFSLATKKRIEWATGGICAICMQLCAAIGNACHIVDAANTTGRKMESESKAFNLEILHRKDERNGVWLCPSCHARISYGRAIFCPPSPILLMLIEAIERNPAMSFRQILEGPEATQWVGYYLLAVPNVNGETVEEFCVRAAKKYEFVHGVGFTPCKKKDRSFVERYWIHKVSHGPLTGDSEMEFIHLAKDKKRFSRLWFIPQIDIVNVMMIALWTFRGSSMDESSHCDVMTVLGRLYAVLLQRKLRSSALQMNAVTNKDSDDDENL</sequence>
<keyword evidence="2" id="KW-1185">Reference proteome</keyword>
<accession>A0AAD7H501</accession>
<protein>
    <recommendedName>
        <fullName evidence="3">HNH endonuclease</fullName>
    </recommendedName>
</protein>
<reference evidence="1" key="1">
    <citation type="submission" date="2023-03" db="EMBL/GenBank/DDBJ databases">
        <title>Massive genome expansion in bonnet fungi (Mycena s.s.) driven by repeated elements and novel gene families across ecological guilds.</title>
        <authorList>
            <consortium name="Lawrence Berkeley National Laboratory"/>
            <person name="Harder C.B."/>
            <person name="Miyauchi S."/>
            <person name="Viragh M."/>
            <person name="Kuo A."/>
            <person name="Thoen E."/>
            <person name="Andreopoulos B."/>
            <person name="Lu D."/>
            <person name="Skrede I."/>
            <person name="Drula E."/>
            <person name="Henrissat B."/>
            <person name="Morin E."/>
            <person name="Kohler A."/>
            <person name="Barry K."/>
            <person name="LaButti K."/>
            <person name="Morin E."/>
            <person name="Salamov A."/>
            <person name="Lipzen A."/>
            <person name="Mereny Z."/>
            <person name="Hegedus B."/>
            <person name="Baldrian P."/>
            <person name="Stursova M."/>
            <person name="Weitz H."/>
            <person name="Taylor A."/>
            <person name="Grigoriev I.V."/>
            <person name="Nagy L.G."/>
            <person name="Martin F."/>
            <person name="Kauserud H."/>
        </authorList>
    </citation>
    <scope>NUCLEOTIDE SEQUENCE</scope>
    <source>
        <strain evidence="1">CBHHK182m</strain>
    </source>
</reference>
<evidence type="ECO:0000313" key="1">
    <source>
        <dbReference type="EMBL" id="KAJ7712513.1"/>
    </source>
</evidence>
<comment type="caution">
    <text evidence="1">The sequence shown here is derived from an EMBL/GenBank/DDBJ whole genome shotgun (WGS) entry which is preliminary data.</text>
</comment>
<name>A0AAD7H501_9AGAR</name>
<proteinExistence type="predicted"/>
<dbReference type="Proteomes" id="UP001215598">
    <property type="component" value="Unassembled WGS sequence"/>
</dbReference>
<dbReference type="EMBL" id="JARKIB010000365">
    <property type="protein sequence ID" value="KAJ7712513.1"/>
    <property type="molecule type" value="Genomic_DNA"/>
</dbReference>
<organism evidence="1 2">
    <name type="scientific">Mycena metata</name>
    <dbReference type="NCBI Taxonomy" id="1033252"/>
    <lineage>
        <taxon>Eukaryota</taxon>
        <taxon>Fungi</taxon>
        <taxon>Dikarya</taxon>
        <taxon>Basidiomycota</taxon>
        <taxon>Agaricomycotina</taxon>
        <taxon>Agaricomycetes</taxon>
        <taxon>Agaricomycetidae</taxon>
        <taxon>Agaricales</taxon>
        <taxon>Marasmiineae</taxon>
        <taxon>Mycenaceae</taxon>
        <taxon>Mycena</taxon>
    </lineage>
</organism>